<proteinExistence type="predicted"/>
<keyword evidence="2" id="KW-1185">Reference proteome</keyword>
<evidence type="ECO:0000313" key="1">
    <source>
        <dbReference type="EMBL" id="GJD43512.1"/>
    </source>
</evidence>
<name>A0ABQ4QE65_9HYPH</name>
<sequence length="125" mass="13899">MPTLATASIQRLVSCLEAFTTLQPRCQCVHGAPCLNIAALPQIRSYSQTVWTIGMERLAASRQTRVEMSRSEWVLTTSGRKSSSTRPKSAATAKFHCCFSLAALRAKRPCCAQFSSQKSLWWAMR</sequence>
<gene>
    <name evidence="1" type="ORF">AFCDBAGC_1364</name>
</gene>
<dbReference type="Proteomes" id="UP001055117">
    <property type="component" value="Unassembled WGS sequence"/>
</dbReference>
<comment type="caution">
    <text evidence="1">The sequence shown here is derived from an EMBL/GenBank/DDBJ whole genome shotgun (WGS) entry which is preliminary data.</text>
</comment>
<reference evidence="1 2" key="1">
    <citation type="journal article" date="2021" name="Front. Microbiol.">
        <title>Comprehensive Comparative Genomics and Phenotyping of Methylobacterium Species.</title>
        <authorList>
            <person name="Alessa O."/>
            <person name="Ogura Y."/>
            <person name="Fujitani Y."/>
            <person name="Takami H."/>
            <person name="Hayashi T."/>
            <person name="Sahin N."/>
            <person name="Tani A."/>
        </authorList>
    </citation>
    <scope>NUCLEOTIDE SEQUENCE [LARGE SCALE GENOMIC DNA]</scope>
    <source>
        <strain evidence="1 2">DSM 23679</strain>
    </source>
</reference>
<evidence type="ECO:0000313" key="2">
    <source>
        <dbReference type="Proteomes" id="UP001055117"/>
    </source>
</evidence>
<accession>A0ABQ4QE65</accession>
<dbReference type="EMBL" id="BPQG01000017">
    <property type="protein sequence ID" value="GJD43512.1"/>
    <property type="molecule type" value="Genomic_DNA"/>
</dbReference>
<organism evidence="1 2">
    <name type="scientific">Methylobacterium cerastii</name>
    <dbReference type="NCBI Taxonomy" id="932741"/>
    <lineage>
        <taxon>Bacteria</taxon>
        <taxon>Pseudomonadati</taxon>
        <taxon>Pseudomonadota</taxon>
        <taxon>Alphaproteobacteria</taxon>
        <taxon>Hyphomicrobiales</taxon>
        <taxon>Methylobacteriaceae</taxon>
        <taxon>Methylobacterium</taxon>
    </lineage>
</organism>
<protein>
    <submittedName>
        <fullName evidence="1">Uncharacterized protein</fullName>
    </submittedName>
</protein>